<proteinExistence type="predicted"/>
<evidence type="ECO:0000256" key="1">
    <source>
        <dbReference type="SAM" id="Phobius"/>
    </source>
</evidence>
<feature type="transmembrane region" description="Helical" evidence="1">
    <location>
        <begin position="12"/>
        <end position="31"/>
    </location>
</feature>
<gene>
    <name evidence="2" type="ORF">AGR7C_Lc100143</name>
</gene>
<accession>A0A1S7QSM3</accession>
<reference evidence="2 3" key="1">
    <citation type="submission" date="2016-01" db="EMBL/GenBank/DDBJ databases">
        <authorList>
            <person name="Oliw E.H."/>
        </authorList>
    </citation>
    <scope>NUCLEOTIDE SEQUENCE [LARGE SCALE GENOMIC DNA]</scope>
    <source>
        <strain evidence="2 3">Zutra 3-1</strain>
    </source>
</reference>
<evidence type="ECO:0000313" key="2">
    <source>
        <dbReference type="EMBL" id="CUX41542.1"/>
    </source>
</evidence>
<keyword evidence="1" id="KW-0812">Transmembrane</keyword>
<protein>
    <submittedName>
        <fullName evidence="2">Uncharacterized protein</fullName>
    </submittedName>
</protein>
<dbReference type="Proteomes" id="UP000191987">
    <property type="component" value="Unassembled WGS sequence"/>
</dbReference>
<name>A0A1S7QSM3_9HYPH</name>
<dbReference type="RefSeq" id="WP_080819467.1">
    <property type="nucleotide sequence ID" value="NZ_LT009749.1"/>
</dbReference>
<dbReference type="EMBL" id="FBWG01000028">
    <property type="protein sequence ID" value="CUX41542.1"/>
    <property type="molecule type" value="Genomic_DNA"/>
</dbReference>
<sequence>MIGAWLSKAVTPLIIVAAFLAAAAFLGWLTIATVNGMVERAVDLKATERDAHWKGEIETANTKAANAEAAQVRFAIELERDTSVRIAALNVNKEKLEKENAALPNGDACGLGRDRVRLLPR</sequence>
<keyword evidence="1" id="KW-0472">Membrane</keyword>
<keyword evidence="1" id="KW-1133">Transmembrane helix</keyword>
<dbReference type="AlphaFoldDB" id="A0A1S7QSM3"/>
<evidence type="ECO:0000313" key="3">
    <source>
        <dbReference type="Proteomes" id="UP000191987"/>
    </source>
</evidence>
<organism evidence="2 3">
    <name type="scientific">Agrobacterium deltaense Zutra 3/1</name>
    <dbReference type="NCBI Taxonomy" id="1183427"/>
    <lineage>
        <taxon>Bacteria</taxon>
        <taxon>Pseudomonadati</taxon>
        <taxon>Pseudomonadota</taxon>
        <taxon>Alphaproteobacteria</taxon>
        <taxon>Hyphomicrobiales</taxon>
        <taxon>Rhizobiaceae</taxon>
        <taxon>Rhizobium/Agrobacterium group</taxon>
        <taxon>Agrobacterium</taxon>
    </lineage>
</organism>